<name>A0ABW5Y182_9BACL</name>
<dbReference type="EMBL" id="JBHUOR010000041">
    <property type="protein sequence ID" value="MFD2868516.1"/>
    <property type="molecule type" value="Genomic_DNA"/>
</dbReference>
<sequence length="61" mass="6725">MTIETEIFNLNAIIAELAKAVTQHIKNGNSHTAMLKTAELHGKLAVLAEFERMAEYDAVLV</sequence>
<dbReference type="Proteomes" id="UP001597568">
    <property type="component" value="Unassembled WGS sequence"/>
</dbReference>
<organism evidence="1 2">
    <name type="scientific">Kurthia populi</name>
    <dbReference type="NCBI Taxonomy" id="1562132"/>
    <lineage>
        <taxon>Bacteria</taxon>
        <taxon>Bacillati</taxon>
        <taxon>Bacillota</taxon>
        <taxon>Bacilli</taxon>
        <taxon>Bacillales</taxon>
        <taxon>Caryophanaceae</taxon>
        <taxon>Kurthia</taxon>
    </lineage>
</organism>
<protein>
    <submittedName>
        <fullName evidence="1">Uncharacterized protein</fullName>
    </submittedName>
</protein>
<proteinExistence type="predicted"/>
<comment type="caution">
    <text evidence="1">The sequence shown here is derived from an EMBL/GenBank/DDBJ whole genome shotgun (WGS) entry which is preliminary data.</text>
</comment>
<dbReference type="RefSeq" id="WP_380147571.1">
    <property type="nucleotide sequence ID" value="NZ_JBHUOR010000041.1"/>
</dbReference>
<reference evidence="2" key="1">
    <citation type="journal article" date="2019" name="Int. J. Syst. Evol. Microbiol.">
        <title>The Global Catalogue of Microorganisms (GCM) 10K type strain sequencing project: providing services to taxonomists for standard genome sequencing and annotation.</title>
        <authorList>
            <consortium name="The Broad Institute Genomics Platform"/>
            <consortium name="The Broad Institute Genome Sequencing Center for Infectious Disease"/>
            <person name="Wu L."/>
            <person name="Ma J."/>
        </authorList>
    </citation>
    <scope>NUCLEOTIDE SEQUENCE [LARGE SCALE GENOMIC DNA]</scope>
    <source>
        <strain evidence="2">KCTC 33522</strain>
    </source>
</reference>
<evidence type="ECO:0000313" key="1">
    <source>
        <dbReference type="EMBL" id="MFD2868516.1"/>
    </source>
</evidence>
<keyword evidence="2" id="KW-1185">Reference proteome</keyword>
<accession>A0ABW5Y182</accession>
<evidence type="ECO:0000313" key="2">
    <source>
        <dbReference type="Proteomes" id="UP001597568"/>
    </source>
</evidence>
<gene>
    <name evidence="1" type="ORF">ACFSY7_08390</name>
</gene>